<accession>A0A450SHS6</accession>
<evidence type="ECO:0000313" key="1">
    <source>
        <dbReference type="EMBL" id="VFJ52797.1"/>
    </source>
</evidence>
<dbReference type="AlphaFoldDB" id="A0A450SHS6"/>
<name>A0A450SHS6_9GAMM</name>
<gene>
    <name evidence="1" type="ORF">BECKFW1821B_GA0114236_10139</name>
</gene>
<organism evidence="1">
    <name type="scientific">Candidatus Kentrum sp. FW</name>
    <dbReference type="NCBI Taxonomy" id="2126338"/>
    <lineage>
        <taxon>Bacteria</taxon>
        <taxon>Pseudomonadati</taxon>
        <taxon>Pseudomonadota</taxon>
        <taxon>Gammaproteobacteria</taxon>
        <taxon>Candidatus Kentrum</taxon>
    </lineage>
</organism>
<reference evidence="1" key="1">
    <citation type="submission" date="2019-02" db="EMBL/GenBank/DDBJ databases">
        <authorList>
            <person name="Gruber-Vodicka R. H."/>
            <person name="Seah K. B. B."/>
        </authorList>
    </citation>
    <scope>NUCLEOTIDE SEQUENCE</scope>
    <source>
        <strain evidence="1">BECK_BZ106</strain>
    </source>
</reference>
<dbReference type="EMBL" id="CAADFD010000013">
    <property type="protein sequence ID" value="VFJ52797.1"/>
    <property type="molecule type" value="Genomic_DNA"/>
</dbReference>
<protein>
    <submittedName>
        <fullName evidence="1">Uncharacterized protein</fullName>
    </submittedName>
</protein>
<sequence>MVVISPACTILWILQKSRAGAGRPRNLPTGGVTANRTIIGTDAVDPLYERLRDKPDTHRIDLGFIKPREPVNSPMGLPTTNGTWAMTMSSILFISRLAAQKVTFCKNQKKNRTFRIIESMKFLSTGHERHGIRHGALQRIEYADPAAQAVDMNPIGYPEDIRDVM</sequence>
<proteinExistence type="predicted"/>